<dbReference type="EMBL" id="OZ021741">
    <property type="protein sequence ID" value="CAK9325966.1"/>
    <property type="molecule type" value="Genomic_DNA"/>
</dbReference>
<evidence type="ECO:0000313" key="2">
    <source>
        <dbReference type="Proteomes" id="UP001642487"/>
    </source>
</evidence>
<protein>
    <submittedName>
        <fullName evidence="1">Uncharacterized protein</fullName>
    </submittedName>
</protein>
<reference evidence="1 2" key="1">
    <citation type="submission" date="2024-03" db="EMBL/GenBank/DDBJ databases">
        <authorList>
            <person name="Gkanogiannis A."/>
            <person name="Becerra Lopez-Lavalle L."/>
        </authorList>
    </citation>
    <scope>NUCLEOTIDE SEQUENCE [LARGE SCALE GENOMIC DNA]</scope>
</reference>
<accession>A0ABP0YZW7</accession>
<evidence type="ECO:0000313" key="1">
    <source>
        <dbReference type="EMBL" id="CAK9325966.1"/>
    </source>
</evidence>
<name>A0ABP0YZW7_9ROSI</name>
<dbReference type="Proteomes" id="UP001642487">
    <property type="component" value="Chromosome 7"/>
</dbReference>
<sequence>MLLSHSITARKKTLLRPMEKILATLLTSNCSSEIFLSALTVLNSPACLKVSYKLRAPSSSIVELRSNAVEADLRPITVIYELTYGETEMKQGINHCAFH</sequence>
<proteinExistence type="predicted"/>
<organism evidence="1 2">
    <name type="scientific">Citrullus colocynthis</name>
    <name type="common">colocynth</name>
    <dbReference type="NCBI Taxonomy" id="252529"/>
    <lineage>
        <taxon>Eukaryota</taxon>
        <taxon>Viridiplantae</taxon>
        <taxon>Streptophyta</taxon>
        <taxon>Embryophyta</taxon>
        <taxon>Tracheophyta</taxon>
        <taxon>Spermatophyta</taxon>
        <taxon>Magnoliopsida</taxon>
        <taxon>eudicotyledons</taxon>
        <taxon>Gunneridae</taxon>
        <taxon>Pentapetalae</taxon>
        <taxon>rosids</taxon>
        <taxon>fabids</taxon>
        <taxon>Cucurbitales</taxon>
        <taxon>Cucurbitaceae</taxon>
        <taxon>Benincaseae</taxon>
        <taxon>Citrullus</taxon>
    </lineage>
</organism>
<gene>
    <name evidence="1" type="ORF">CITCOLO1_LOCUS18258</name>
</gene>
<keyword evidence="2" id="KW-1185">Reference proteome</keyword>